<evidence type="ECO:0000313" key="1">
    <source>
        <dbReference type="EMBL" id="RCX12212.1"/>
    </source>
</evidence>
<name>A0A369AS87_9FIRM</name>
<proteinExistence type="predicted"/>
<dbReference type="Proteomes" id="UP000253034">
    <property type="component" value="Unassembled WGS sequence"/>
</dbReference>
<protein>
    <submittedName>
        <fullName evidence="1">Uncharacterized protein</fullName>
    </submittedName>
</protein>
<keyword evidence="2" id="KW-1185">Reference proteome</keyword>
<dbReference type="RefSeq" id="WP_170138200.1">
    <property type="nucleotide sequence ID" value="NZ_QPJT01000023.1"/>
</dbReference>
<sequence length="46" mass="4838">MADTSKAISEIKIPKEVFEELKKETANASNGCGCGCVLGIIVKVDP</sequence>
<gene>
    <name evidence="1" type="ORF">DFR58_12322</name>
</gene>
<dbReference type="AlphaFoldDB" id="A0A369AS87"/>
<evidence type="ECO:0000313" key="2">
    <source>
        <dbReference type="Proteomes" id="UP000253034"/>
    </source>
</evidence>
<organism evidence="1 2">
    <name type="scientific">Anaerobacterium chartisolvens</name>
    <dbReference type="NCBI Taxonomy" id="1297424"/>
    <lineage>
        <taxon>Bacteria</taxon>
        <taxon>Bacillati</taxon>
        <taxon>Bacillota</taxon>
        <taxon>Clostridia</taxon>
        <taxon>Eubacteriales</taxon>
        <taxon>Oscillospiraceae</taxon>
        <taxon>Anaerobacterium</taxon>
    </lineage>
</organism>
<comment type="caution">
    <text evidence="1">The sequence shown here is derived from an EMBL/GenBank/DDBJ whole genome shotgun (WGS) entry which is preliminary data.</text>
</comment>
<accession>A0A369AS87</accession>
<reference evidence="1 2" key="1">
    <citation type="submission" date="2018-07" db="EMBL/GenBank/DDBJ databases">
        <title>Genomic Encyclopedia of Type Strains, Phase IV (KMG-IV): sequencing the most valuable type-strain genomes for metagenomic binning, comparative biology and taxonomic classification.</title>
        <authorList>
            <person name="Goeker M."/>
        </authorList>
    </citation>
    <scope>NUCLEOTIDE SEQUENCE [LARGE SCALE GENOMIC DNA]</scope>
    <source>
        <strain evidence="1 2">DSM 27016</strain>
    </source>
</reference>
<dbReference type="EMBL" id="QPJT01000023">
    <property type="protein sequence ID" value="RCX12212.1"/>
    <property type="molecule type" value="Genomic_DNA"/>
</dbReference>